<organism evidence="1 2">
    <name type="scientific">Pseudomonas salomonii</name>
    <dbReference type="NCBI Taxonomy" id="191391"/>
    <lineage>
        <taxon>Bacteria</taxon>
        <taxon>Pseudomonadati</taxon>
        <taxon>Pseudomonadota</taxon>
        <taxon>Gammaproteobacteria</taxon>
        <taxon>Pseudomonadales</taxon>
        <taxon>Pseudomonadaceae</taxon>
        <taxon>Pseudomonas</taxon>
    </lineage>
</organism>
<dbReference type="RefSeq" id="WP_177024391.1">
    <property type="nucleotide sequence ID" value="NZ_JACAQV010000014.1"/>
</dbReference>
<dbReference type="EMBL" id="JACAQV010000014">
    <property type="protein sequence ID" value="NWF09396.1"/>
    <property type="molecule type" value="Genomic_DNA"/>
</dbReference>
<protein>
    <submittedName>
        <fullName evidence="1">Uncharacterized protein</fullName>
    </submittedName>
</protein>
<proteinExistence type="predicted"/>
<evidence type="ECO:0000313" key="2">
    <source>
        <dbReference type="Proteomes" id="UP000561369"/>
    </source>
</evidence>
<accession>A0A7Y8KPP1</accession>
<sequence length="71" mass="8129">MPTSLSLRLTFGGGEKFRPGWIFYCADKNTVDMCQIIGRQVPAKHLFKPGLRQLMDMIRMKTIGSQLMETH</sequence>
<dbReference type="AlphaFoldDB" id="A0A7Y8KPP1"/>
<reference evidence="1 2" key="1">
    <citation type="submission" date="2020-04" db="EMBL/GenBank/DDBJ databases">
        <title>Molecular characterization of pseudomonads from Agaricus bisporus reveal novel blotch 2 pathogens in Western Europe.</title>
        <authorList>
            <person name="Taparia T."/>
            <person name="Krijger M."/>
            <person name="Haynes E."/>
            <person name="Elpinstone J.G."/>
            <person name="Noble R."/>
            <person name="Van Der Wolf J."/>
        </authorList>
    </citation>
    <scope>NUCLEOTIDE SEQUENCE [LARGE SCALE GENOMIC DNA]</scope>
    <source>
        <strain evidence="1 2">IPO3765</strain>
    </source>
</reference>
<evidence type="ECO:0000313" key="1">
    <source>
        <dbReference type="EMBL" id="NWF09396.1"/>
    </source>
</evidence>
<comment type="caution">
    <text evidence="1">The sequence shown here is derived from an EMBL/GenBank/DDBJ whole genome shotgun (WGS) entry which is preliminary data.</text>
</comment>
<name>A0A7Y8KPP1_9PSED</name>
<gene>
    <name evidence="1" type="ORF">HX810_17175</name>
</gene>
<dbReference type="Proteomes" id="UP000561369">
    <property type="component" value="Unassembled WGS sequence"/>
</dbReference>